<protein>
    <submittedName>
        <fullName evidence="9">DUF4982 domain-containing protein</fullName>
    </submittedName>
</protein>
<evidence type="ECO:0000256" key="2">
    <source>
        <dbReference type="ARBA" id="ARBA00022801"/>
    </source>
</evidence>
<keyword evidence="2" id="KW-0378">Hydrolase</keyword>
<organism evidence="9 10">
    <name type="scientific">Salinimicrobium profundisediminis</name>
    <dbReference type="NCBI Taxonomy" id="2994553"/>
    <lineage>
        <taxon>Bacteria</taxon>
        <taxon>Pseudomonadati</taxon>
        <taxon>Bacteroidota</taxon>
        <taxon>Flavobacteriia</taxon>
        <taxon>Flavobacteriales</taxon>
        <taxon>Flavobacteriaceae</taxon>
        <taxon>Salinimicrobium</taxon>
    </lineage>
</organism>
<dbReference type="Pfam" id="PF02836">
    <property type="entry name" value="Glyco_hydro_2_C"/>
    <property type="match status" value="1"/>
</dbReference>
<feature type="domain" description="Glycoside hydrolase family 2" evidence="8">
    <location>
        <begin position="698"/>
        <end position="787"/>
    </location>
</feature>
<proteinExistence type="inferred from homology"/>
<dbReference type="GO" id="GO:0004553">
    <property type="term" value="F:hydrolase activity, hydrolyzing O-glycosyl compounds"/>
    <property type="evidence" value="ECO:0007669"/>
    <property type="project" value="InterPro"/>
</dbReference>
<comment type="caution">
    <text evidence="9">The sequence shown here is derived from an EMBL/GenBank/DDBJ whole genome shotgun (WGS) entry which is preliminary data.</text>
</comment>
<dbReference type="InterPro" id="IPR032311">
    <property type="entry name" value="DUF4982"/>
</dbReference>
<dbReference type="PRINTS" id="PR00132">
    <property type="entry name" value="GLHYDRLASE2"/>
</dbReference>
<evidence type="ECO:0000259" key="8">
    <source>
        <dbReference type="Pfam" id="PF18565"/>
    </source>
</evidence>
<dbReference type="InterPro" id="IPR006103">
    <property type="entry name" value="Glyco_hydro_2_cat"/>
</dbReference>
<dbReference type="Gene3D" id="2.60.40.10">
    <property type="entry name" value="Immunoglobulins"/>
    <property type="match status" value="3"/>
</dbReference>
<dbReference type="Proteomes" id="UP001148482">
    <property type="component" value="Unassembled WGS sequence"/>
</dbReference>
<evidence type="ECO:0000256" key="1">
    <source>
        <dbReference type="ARBA" id="ARBA00007401"/>
    </source>
</evidence>
<sequence>MKQQLKAIILVCLSLTFFGCESLPPSKKVGAQQKLPRQVINFNNNWKFYREDPSGLTERPVEEVVLPHSVKIEPLVVNDQWQGKSLYSKDFPVEKVKNEKWFFHFEGIMQEARVSINDSLVKTHKGGYLPFTVDATPFLKNNSQNIIQVEVINVDDATIPPGKPLADLDFNLYGGIYRNVQLIKTNLVHISDPVYAKEVNGGGILVHFDSVSSEKASGFVKVHVVNDAEAEKELKVRAIFTSEEGVKMTFLTPYKKLASGGDEHFTAEVSVENPKLWSPSHPNLYELEVEVLEGEEVIDRQAITTGIRKIELTGNAFYLNGQELFINGTNRHQEYPYVGYAISNEANYRDAYKIKQAGFNFVRLSHYPHATAFLKACDELGLLVMNAIPGWQYFEEGTFAENALQNVKDMVCRDRNHPSVIFWENSLNESGMTEAFMVEANEILKAELPYDNTFSAGWIDHPAYDLFIPARQHAQPPNYWNDYNTPNRPILIAEYGDWEYYAQNAGFNQKAFGDLKEEERTSRQLRAAGEKMLLQQALNFQEATNSNLKGEQTIGMSNWLMFDYNRGYANDLEASGISDIFRIPKFSYYFYKSQKPPYQGNFSEPMVYIANYWQPNSAPDITVYSNAEEVALYLNGELIEKKKPTRTSFSDELWYPPYTFSIPEFVPGELKAVGFIDGKEVATHLVRTPGEVSKMALSVDISGKEIARETSDVVFVYAKLLDENGTLVHNASLPVTFEITSGENAELIGENPVKAEAGIATILLRTKEFKAPVTIEARAEGIPVSKIKVE</sequence>
<feature type="domain" description="Glycosyl hydrolases family 2 sugar binding" evidence="6">
    <location>
        <begin position="81"/>
        <end position="185"/>
    </location>
</feature>
<dbReference type="PANTHER" id="PTHR42732">
    <property type="entry name" value="BETA-GALACTOSIDASE"/>
    <property type="match status" value="1"/>
</dbReference>
<evidence type="ECO:0000256" key="3">
    <source>
        <dbReference type="ARBA" id="ARBA00023295"/>
    </source>
</evidence>
<dbReference type="SUPFAM" id="SSF49303">
    <property type="entry name" value="beta-Galactosidase/glucuronidase domain"/>
    <property type="match status" value="1"/>
</dbReference>
<evidence type="ECO:0000259" key="6">
    <source>
        <dbReference type="Pfam" id="PF02837"/>
    </source>
</evidence>
<evidence type="ECO:0000259" key="7">
    <source>
        <dbReference type="Pfam" id="PF16355"/>
    </source>
</evidence>
<evidence type="ECO:0000313" key="10">
    <source>
        <dbReference type="Proteomes" id="UP001148482"/>
    </source>
</evidence>
<accession>A0A9X3I0S1</accession>
<dbReference type="GO" id="GO:0005975">
    <property type="term" value="P:carbohydrate metabolic process"/>
    <property type="evidence" value="ECO:0007669"/>
    <property type="project" value="InterPro"/>
</dbReference>
<dbReference type="InterPro" id="IPR013783">
    <property type="entry name" value="Ig-like_fold"/>
</dbReference>
<dbReference type="Pfam" id="PF16355">
    <property type="entry name" value="DUF4982"/>
    <property type="match status" value="1"/>
</dbReference>
<keyword evidence="3" id="KW-0326">Glycosidase</keyword>
<dbReference type="Gene3D" id="2.60.120.260">
    <property type="entry name" value="Galactose-binding domain-like"/>
    <property type="match status" value="1"/>
</dbReference>
<dbReference type="InterPro" id="IPR017853">
    <property type="entry name" value="GH"/>
</dbReference>
<dbReference type="PANTHER" id="PTHR42732:SF1">
    <property type="entry name" value="BETA-MANNOSIDASE"/>
    <property type="match status" value="1"/>
</dbReference>
<dbReference type="Pfam" id="PF00703">
    <property type="entry name" value="Glyco_hydro_2"/>
    <property type="match status" value="1"/>
</dbReference>
<feature type="domain" description="Glycoside hydrolase family 2 immunoglobulin-like beta-sandwich" evidence="4">
    <location>
        <begin position="212"/>
        <end position="308"/>
    </location>
</feature>
<evidence type="ECO:0000313" key="9">
    <source>
        <dbReference type="EMBL" id="MCX2837728.1"/>
    </source>
</evidence>
<dbReference type="InterPro" id="IPR006102">
    <property type="entry name" value="Ig-like_GH2"/>
</dbReference>
<dbReference type="InterPro" id="IPR006101">
    <property type="entry name" value="Glyco_hydro_2"/>
</dbReference>
<gene>
    <name evidence="9" type="ORF">OQ279_06135</name>
</gene>
<dbReference type="RefSeq" id="WP_266068971.1">
    <property type="nucleotide sequence ID" value="NZ_JAPJDA010000008.1"/>
</dbReference>
<dbReference type="InterPro" id="IPR008979">
    <property type="entry name" value="Galactose-bd-like_sf"/>
</dbReference>
<keyword evidence="10" id="KW-1185">Reference proteome</keyword>
<dbReference type="InterPro" id="IPR040605">
    <property type="entry name" value="Glyco_hydro2_dom5"/>
</dbReference>
<dbReference type="InterPro" id="IPR006104">
    <property type="entry name" value="Glyco_hydro_2_N"/>
</dbReference>
<evidence type="ECO:0000259" key="5">
    <source>
        <dbReference type="Pfam" id="PF02836"/>
    </source>
</evidence>
<feature type="domain" description="DUF4982" evidence="7">
    <location>
        <begin position="620"/>
        <end position="682"/>
    </location>
</feature>
<dbReference type="EMBL" id="JAPJDA010000008">
    <property type="protein sequence ID" value="MCX2837728.1"/>
    <property type="molecule type" value="Genomic_DNA"/>
</dbReference>
<dbReference type="PROSITE" id="PS51257">
    <property type="entry name" value="PROKAR_LIPOPROTEIN"/>
    <property type="match status" value="1"/>
</dbReference>
<comment type="similarity">
    <text evidence="1">Belongs to the glycosyl hydrolase 2 family.</text>
</comment>
<dbReference type="Pfam" id="PF18565">
    <property type="entry name" value="Glyco_hydro2_C5"/>
    <property type="match status" value="1"/>
</dbReference>
<dbReference type="InterPro" id="IPR036156">
    <property type="entry name" value="Beta-gal/glucu_dom_sf"/>
</dbReference>
<dbReference type="SUPFAM" id="SSF51445">
    <property type="entry name" value="(Trans)glycosidases"/>
    <property type="match status" value="1"/>
</dbReference>
<dbReference type="SUPFAM" id="SSF49785">
    <property type="entry name" value="Galactose-binding domain-like"/>
    <property type="match status" value="1"/>
</dbReference>
<dbReference type="AlphaFoldDB" id="A0A9X3I0S1"/>
<evidence type="ECO:0000259" key="4">
    <source>
        <dbReference type="Pfam" id="PF00703"/>
    </source>
</evidence>
<dbReference type="Pfam" id="PF02837">
    <property type="entry name" value="Glyco_hydro_2_N"/>
    <property type="match status" value="1"/>
</dbReference>
<name>A0A9X3I0S1_9FLAO</name>
<reference evidence="9" key="1">
    <citation type="submission" date="2022-11" db="EMBL/GenBank/DDBJ databases">
        <title>Salinimicrobium profundisediminis sp. nov., isolated from deep-sea sediment of the Mariana Trench.</title>
        <authorList>
            <person name="Fu H."/>
        </authorList>
    </citation>
    <scope>NUCLEOTIDE SEQUENCE</scope>
    <source>
        <strain evidence="9">MT39</strain>
    </source>
</reference>
<dbReference type="InterPro" id="IPR051913">
    <property type="entry name" value="GH2_Domain-Containing"/>
</dbReference>
<feature type="domain" description="Glycoside hydrolase family 2 catalytic" evidence="5">
    <location>
        <begin position="310"/>
        <end position="496"/>
    </location>
</feature>
<dbReference type="Gene3D" id="3.20.20.80">
    <property type="entry name" value="Glycosidases"/>
    <property type="match status" value="1"/>
</dbReference>